<dbReference type="AlphaFoldDB" id="A0A8T2UMU8"/>
<comment type="caution">
    <text evidence="2">The sequence shown here is derived from an EMBL/GenBank/DDBJ whole genome shotgun (WGS) entry which is preliminary data.</text>
</comment>
<dbReference type="Proteomes" id="UP000825935">
    <property type="component" value="Chromosome 6"/>
</dbReference>
<name>A0A8T2UMU8_CERRI</name>
<evidence type="ECO:0000256" key="1">
    <source>
        <dbReference type="SAM" id="MobiDB-lite"/>
    </source>
</evidence>
<feature type="region of interest" description="Disordered" evidence="1">
    <location>
        <begin position="79"/>
        <end position="119"/>
    </location>
</feature>
<dbReference type="InterPro" id="IPR007062">
    <property type="entry name" value="PPI-2"/>
</dbReference>
<keyword evidence="3" id="KW-1185">Reference proteome</keyword>
<dbReference type="EMBL" id="CM035411">
    <property type="protein sequence ID" value="KAH7434694.1"/>
    <property type="molecule type" value="Genomic_DNA"/>
</dbReference>
<protein>
    <recommendedName>
        <fullName evidence="4">Protein phosphatase inhibitor 2</fullName>
    </recommendedName>
</protein>
<accession>A0A8T2UMU8</accession>
<dbReference type="OrthoDB" id="551302at2759"/>
<dbReference type="Pfam" id="PF04979">
    <property type="entry name" value="IPP-2"/>
    <property type="match status" value="1"/>
</dbReference>
<proteinExistence type="predicted"/>
<reference evidence="2" key="1">
    <citation type="submission" date="2021-08" db="EMBL/GenBank/DDBJ databases">
        <title>WGS assembly of Ceratopteris richardii.</title>
        <authorList>
            <person name="Marchant D.B."/>
            <person name="Chen G."/>
            <person name="Jenkins J."/>
            <person name="Shu S."/>
            <person name="Leebens-Mack J."/>
            <person name="Grimwood J."/>
            <person name="Schmutz J."/>
            <person name="Soltis P."/>
            <person name="Soltis D."/>
            <person name="Chen Z.-H."/>
        </authorList>
    </citation>
    <scope>NUCLEOTIDE SEQUENCE</scope>
    <source>
        <strain evidence="2">Whitten #5841</strain>
        <tissue evidence="2">Leaf</tissue>
    </source>
</reference>
<organism evidence="2 3">
    <name type="scientific">Ceratopteris richardii</name>
    <name type="common">Triangle waterfern</name>
    <dbReference type="NCBI Taxonomy" id="49495"/>
    <lineage>
        <taxon>Eukaryota</taxon>
        <taxon>Viridiplantae</taxon>
        <taxon>Streptophyta</taxon>
        <taxon>Embryophyta</taxon>
        <taxon>Tracheophyta</taxon>
        <taxon>Polypodiopsida</taxon>
        <taxon>Polypodiidae</taxon>
        <taxon>Polypodiales</taxon>
        <taxon>Pteridineae</taxon>
        <taxon>Pteridaceae</taxon>
        <taxon>Parkerioideae</taxon>
        <taxon>Ceratopteris</taxon>
    </lineage>
</organism>
<dbReference type="GO" id="GO:0009966">
    <property type="term" value="P:regulation of signal transduction"/>
    <property type="evidence" value="ECO:0007669"/>
    <property type="project" value="InterPro"/>
</dbReference>
<dbReference type="PANTHER" id="PTHR12398:SF20">
    <property type="entry name" value="PROTEIN PHOSPHATASE 1 REGULATORY INHIBITOR SUBUNIT 2"/>
    <property type="match status" value="1"/>
</dbReference>
<evidence type="ECO:0000313" key="2">
    <source>
        <dbReference type="EMBL" id="KAH7434694.1"/>
    </source>
</evidence>
<dbReference type="GO" id="GO:0004864">
    <property type="term" value="F:protein phosphatase inhibitor activity"/>
    <property type="evidence" value="ECO:0007669"/>
    <property type="project" value="InterPro"/>
</dbReference>
<dbReference type="PANTHER" id="PTHR12398">
    <property type="entry name" value="PROTEIN PHOSPHATASE INHIBITOR"/>
    <property type="match status" value="1"/>
</dbReference>
<gene>
    <name evidence="2" type="ORF">KP509_06G030700</name>
</gene>
<feature type="compositionally biased region" description="Acidic residues" evidence="1">
    <location>
        <begin position="95"/>
        <end position="106"/>
    </location>
</feature>
<evidence type="ECO:0000313" key="3">
    <source>
        <dbReference type="Proteomes" id="UP000825935"/>
    </source>
</evidence>
<evidence type="ECO:0008006" key="4">
    <source>
        <dbReference type="Google" id="ProtNLM"/>
    </source>
</evidence>
<sequence length="159" mass="18209">MRRADSRSKSRNARVVWDEANLEYLEASKSPKQKITEPKTPYHVSALEDGSISPIAGEDKFLDEAAQAEQIQHALMEVASTSSNHRRSRGGWTSSEDEADDMDQDTDVGMVSHKKSFREQRRAHYDEYRKLKALRQGTSEIIEDDLKTLEKEDNRVLKD</sequence>
<dbReference type="OMA" id="NFREHRK"/>